<evidence type="ECO:0000313" key="1">
    <source>
        <dbReference type="EMBL" id="KAJ0084004.1"/>
    </source>
</evidence>
<comment type="caution">
    <text evidence="1">The sequence shown here is derived from an EMBL/GenBank/DDBJ whole genome shotgun (WGS) entry which is preliminary data.</text>
</comment>
<accession>A0ACC1A917</accession>
<keyword evidence="2" id="KW-1185">Reference proteome</keyword>
<dbReference type="EMBL" id="CM047907">
    <property type="protein sequence ID" value="KAJ0084004.1"/>
    <property type="molecule type" value="Genomic_DNA"/>
</dbReference>
<reference evidence="2" key="1">
    <citation type="journal article" date="2023" name="G3 (Bethesda)">
        <title>Genome assembly and association tests identify interacting loci associated with vigor, precocity, and sex in interspecific pistachio rootstocks.</title>
        <authorList>
            <person name="Palmer W."/>
            <person name="Jacygrad E."/>
            <person name="Sagayaradj S."/>
            <person name="Cavanaugh K."/>
            <person name="Han R."/>
            <person name="Bertier L."/>
            <person name="Beede B."/>
            <person name="Kafkas S."/>
            <person name="Golino D."/>
            <person name="Preece J."/>
            <person name="Michelmore R."/>
        </authorList>
    </citation>
    <scope>NUCLEOTIDE SEQUENCE [LARGE SCALE GENOMIC DNA]</scope>
</reference>
<sequence>MQEWEEWIPYGPSLEAEGFSQLKELSIVNCSKLVGRLPECLPSLEKLVVRNCEKLLVPVSAFPALYRLEIDGCKEIVQRSAANLSSLSSVVLSDISSQVFVEQFMQRLSKVEHLKIVGCKELTFLWQNGIELLQTISQLHRLEIKRCPQLLSVVAEEENQQQQWLACSCRLQYLELSDCKCLVKLPQELHRISSLRKICISNCPELVSFPETGLPLQLRFIEIGGCKALKSLPEAWMSTTTTTTTYLESLSIKYCGSLLYVARIQLPMSLKRLEITSCHNLRSLIDNNEAPIICSSSLEYLDIRDCSSLTYLWPKRELPVTLQHIKVVKCSKLESIAERFESNTSLESIKISQCENLKLLPDDLHKLYPLSKVFISLCPNLVSFPEGGLYCKNLTEICMIGCEKLVALPMSSTI</sequence>
<organism evidence="1 2">
    <name type="scientific">Pistacia atlantica</name>
    <dbReference type="NCBI Taxonomy" id="434234"/>
    <lineage>
        <taxon>Eukaryota</taxon>
        <taxon>Viridiplantae</taxon>
        <taxon>Streptophyta</taxon>
        <taxon>Embryophyta</taxon>
        <taxon>Tracheophyta</taxon>
        <taxon>Spermatophyta</taxon>
        <taxon>Magnoliopsida</taxon>
        <taxon>eudicotyledons</taxon>
        <taxon>Gunneridae</taxon>
        <taxon>Pentapetalae</taxon>
        <taxon>rosids</taxon>
        <taxon>malvids</taxon>
        <taxon>Sapindales</taxon>
        <taxon>Anacardiaceae</taxon>
        <taxon>Pistacia</taxon>
    </lineage>
</organism>
<name>A0ACC1A917_9ROSI</name>
<gene>
    <name evidence="1" type="ORF">Patl1_29492</name>
</gene>
<evidence type="ECO:0000313" key="2">
    <source>
        <dbReference type="Proteomes" id="UP001164250"/>
    </source>
</evidence>
<proteinExistence type="predicted"/>
<protein>
    <submittedName>
        <fullName evidence="1">Uncharacterized protein</fullName>
    </submittedName>
</protein>
<dbReference type="Proteomes" id="UP001164250">
    <property type="component" value="Chromosome 11"/>
</dbReference>